<dbReference type="SUPFAM" id="SSF53756">
    <property type="entry name" value="UDP-Glycosyltransferase/glycogen phosphorylase"/>
    <property type="match status" value="1"/>
</dbReference>
<organism evidence="3 4">
    <name type="scientific">Enterobacter chinensis</name>
    <dbReference type="NCBI Taxonomy" id="3030997"/>
    <lineage>
        <taxon>Bacteria</taxon>
        <taxon>Pseudomonadati</taxon>
        <taxon>Pseudomonadota</taxon>
        <taxon>Gammaproteobacteria</taxon>
        <taxon>Enterobacterales</taxon>
        <taxon>Enterobacteriaceae</taxon>
        <taxon>Enterobacter</taxon>
    </lineage>
</organism>
<reference evidence="3 4" key="1">
    <citation type="submission" date="2023-02" db="EMBL/GenBank/DDBJ databases">
        <title>The draft genomes of Enterobacter strains.</title>
        <authorList>
            <person name="He Y."/>
            <person name="Feng Y."/>
            <person name="Zong Z."/>
        </authorList>
    </citation>
    <scope>NUCLEOTIDE SEQUENCE [LARGE SCALE GENOMIC DNA]</scope>
    <source>
        <strain evidence="3 4">170198</strain>
    </source>
</reference>
<dbReference type="InterPro" id="IPR001296">
    <property type="entry name" value="Glyco_trans_1"/>
</dbReference>
<evidence type="ECO:0000259" key="2">
    <source>
        <dbReference type="Pfam" id="PF13439"/>
    </source>
</evidence>
<dbReference type="Proteomes" id="UP001270266">
    <property type="component" value="Unassembled WGS sequence"/>
</dbReference>
<dbReference type="PANTHER" id="PTHR12526">
    <property type="entry name" value="GLYCOSYLTRANSFERASE"/>
    <property type="match status" value="1"/>
</dbReference>
<proteinExistence type="predicted"/>
<dbReference type="RefSeq" id="WP_320385893.1">
    <property type="nucleotide sequence ID" value="NZ_JARDVI010000002.1"/>
</dbReference>
<dbReference type="EMBL" id="JARDVI010000002">
    <property type="protein sequence ID" value="MDY0417098.1"/>
    <property type="molecule type" value="Genomic_DNA"/>
</dbReference>
<sequence length="364" mass="39761">MRITFVITGLNIGGAEIQVCNLADELSDAGNNVQLISISGNSQRRPKNSAIHLVELLMLKNSLSFLKAYFQARKTIREFQPDIVHSHMVHANIFSRLLRITTPIPKLISTSHNSYEGGSLRAFICRITDPLSTLSTNVSLAATKSIINRGSVNKNKVATIHNGIKIENFCFNEVNREKLRREIGVDPQTPLLLSVGRLAPAKDYPNLLRAFAAIKNSTPVEPQLAIIGSGALETELKTLAIELGVADRVHWLGMKTNVHEWLSAGDIFVMSSAWEGFPLVIIEAMAAERVVVATDCGGIREALSGNGFLVPPHSSAALAEAIIKALNLSPEEARQMGAASRCHIEQHFSMSAIAQKWIALYRSL</sequence>
<evidence type="ECO:0000313" key="3">
    <source>
        <dbReference type="EMBL" id="MDY0417098.1"/>
    </source>
</evidence>
<keyword evidence="3" id="KW-0808">Transferase</keyword>
<feature type="domain" description="Glycosyl transferase family 1" evidence="1">
    <location>
        <begin position="176"/>
        <end position="341"/>
    </location>
</feature>
<gene>
    <name evidence="3" type="ORF">PYW49_05350</name>
</gene>
<dbReference type="Pfam" id="PF13439">
    <property type="entry name" value="Glyco_transf_4"/>
    <property type="match status" value="1"/>
</dbReference>
<protein>
    <submittedName>
        <fullName evidence="3">Glycosyltransferase</fullName>
        <ecNumber evidence="3">2.4.-.-</ecNumber>
    </submittedName>
</protein>
<feature type="domain" description="Glycosyltransferase subfamily 4-like N-terminal" evidence="2">
    <location>
        <begin position="12"/>
        <end position="167"/>
    </location>
</feature>
<keyword evidence="3" id="KW-0328">Glycosyltransferase</keyword>
<dbReference type="EC" id="2.4.-.-" evidence="3"/>
<accession>A0ABU5CZK5</accession>
<comment type="caution">
    <text evidence="3">The sequence shown here is derived from an EMBL/GenBank/DDBJ whole genome shotgun (WGS) entry which is preliminary data.</text>
</comment>
<name>A0ABU5CZK5_9ENTR</name>
<dbReference type="Pfam" id="PF00534">
    <property type="entry name" value="Glycos_transf_1"/>
    <property type="match status" value="1"/>
</dbReference>
<dbReference type="PANTHER" id="PTHR12526:SF637">
    <property type="entry name" value="GLYCOSYLTRANSFERASE EPSF-RELATED"/>
    <property type="match status" value="1"/>
</dbReference>
<evidence type="ECO:0000259" key="1">
    <source>
        <dbReference type="Pfam" id="PF00534"/>
    </source>
</evidence>
<dbReference type="InterPro" id="IPR028098">
    <property type="entry name" value="Glyco_trans_4-like_N"/>
</dbReference>
<evidence type="ECO:0000313" key="4">
    <source>
        <dbReference type="Proteomes" id="UP001270266"/>
    </source>
</evidence>
<keyword evidence="4" id="KW-1185">Reference proteome</keyword>
<dbReference type="GO" id="GO:0016757">
    <property type="term" value="F:glycosyltransferase activity"/>
    <property type="evidence" value="ECO:0007669"/>
    <property type="project" value="UniProtKB-KW"/>
</dbReference>
<dbReference type="Gene3D" id="3.40.50.2000">
    <property type="entry name" value="Glycogen Phosphorylase B"/>
    <property type="match status" value="2"/>
</dbReference>